<keyword evidence="2" id="KW-1185">Reference proteome</keyword>
<dbReference type="EMBL" id="NEVQ01000022">
    <property type="protein sequence ID" value="OZI50886.1"/>
    <property type="molecule type" value="Genomic_DNA"/>
</dbReference>
<proteinExistence type="predicted"/>
<comment type="caution">
    <text evidence="1">The sequence shown here is derived from an EMBL/GenBank/DDBJ whole genome shotgun (WGS) entry which is preliminary data.</text>
</comment>
<dbReference type="Proteomes" id="UP000216885">
    <property type="component" value="Unassembled WGS sequence"/>
</dbReference>
<evidence type="ECO:0000313" key="1">
    <source>
        <dbReference type="EMBL" id="OZI50886.1"/>
    </source>
</evidence>
<protein>
    <submittedName>
        <fullName evidence="1">Uncharacterized protein</fullName>
    </submittedName>
</protein>
<organism evidence="1 2">
    <name type="scientific">Bordetella genomosp. 4</name>
    <dbReference type="NCBI Taxonomy" id="463044"/>
    <lineage>
        <taxon>Bacteria</taxon>
        <taxon>Pseudomonadati</taxon>
        <taxon>Pseudomonadota</taxon>
        <taxon>Betaproteobacteria</taxon>
        <taxon>Burkholderiales</taxon>
        <taxon>Alcaligenaceae</taxon>
        <taxon>Bordetella</taxon>
    </lineage>
</organism>
<evidence type="ECO:0000313" key="2">
    <source>
        <dbReference type="Proteomes" id="UP000216885"/>
    </source>
</evidence>
<gene>
    <name evidence="1" type="ORF">CAL20_24005</name>
</gene>
<name>A0A261TMJ7_9BORD</name>
<reference evidence="1 2" key="1">
    <citation type="submission" date="2017-05" db="EMBL/GenBank/DDBJ databases">
        <title>Complete and WGS of Bordetella genogroups.</title>
        <authorList>
            <person name="Spilker T."/>
            <person name="LiPuma J."/>
        </authorList>
    </citation>
    <scope>NUCLEOTIDE SEQUENCE [LARGE SCALE GENOMIC DNA]</scope>
    <source>
        <strain evidence="1 2">AU9919</strain>
    </source>
</reference>
<dbReference type="AlphaFoldDB" id="A0A261TMJ7"/>
<accession>A0A261TMJ7</accession>
<sequence length="60" mass="7064">MPPAPSFFEFLYRVWVYIQYDTQEALIEPYFDYTSDRDEIALVSVAALRFIPIPLPLYTA</sequence>